<name>A0A9D2JSH9_9FIRM</name>
<sequence length="116" mass="13492">MFRNIIIFLASIAFVYLSYALQDPVQVYRMYSIQYSSFYTRSYLSLISNVEAWYGITLMSVIIIGVGVWNIQKYGKLKFDEKKGELKLQKKMRDAHTAVPVFVHSIKNQILAEKVL</sequence>
<comment type="caution">
    <text evidence="2">The sequence shown here is derived from an EMBL/GenBank/DDBJ whole genome shotgun (WGS) entry which is preliminary data.</text>
</comment>
<protein>
    <submittedName>
        <fullName evidence="2">Uncharacterized protein</fullName>
    </submittedName>
</protein>
<dbReference type="AlphaFoldDB" id="A0A9D2JSH9"/>
<evidence type="ECO:0000256" key="1">
    <source>
        <dbReference type="SAM" id="Phobius"/>
    </source>
</evidence>
<evidence type="ECO:0000313" key="3">
    <source>
        <dbReference type="Proteomes" id="UP000824056"/>
    </source>
</evidence>
<dbReference type="Proteomes" id="UP000824056">
    <property type="component" value="Unassembled WGS sequence"/>
</dbReference>
<dbReference type="EMBL" id="DXBG01000202">
    <property type="protein sequence ID" value="HIZ65975.1"/>
    <property type="molecule type" value="Genomic_DNA"/>
</dbReference>
<feature type="non-terminal residue" evidence="2">
    <location>
        <position position="116"/>
    </location>
</feature>
<feature type="transmembrane region" description="Helical" evidence="1">
    <location>
        <begin position="52"/>
        <end position="71"/>
    </location>
</feature>
<keyword evidence="1" id="KW-0812">Transmembrane</keyword>
<reference evidence="2" key="2">
    <citation type="submission" date="2021-04" db="EMBL/GenBank/DDBJ databases">
        <authorList>
            <person name="Gilroy R."/>
        </authorList>
    </citation>
    <scope>NUCLEOTIDE SEQUENCE</scope>
    <source>
        <strain evidence="2">1068</strain>
    </source>
</reference>
<accession>A0A9D2JSH9</accession>
<keyword evidence="1" id="KW-0472">Membrane</keyword>
<proteinExistence type="predicted"/>
<keyword evidence="1" id="KW-1133">Transmembrane helix</keyword>
<evidence type="ECO:0000313" key="2">
    <source>
        <dbReference type="EMBL" id="HIZ65975.1"/>
    </source>
</evidence>
<reference evidence="2" key="1">
    <citation type="journal article" date="2021" name="PeerJ">
        <title>Extensive microbial diversity within the chicken gut microbiome revealed by metagenomics and culture.</title>
        <authorList>
            <person name="Gilroy R."/>
            <person name="Ravi A."/>
            <person name="Getino M."/>
            <person name="Pursley I."/>
            <person name="Horton D.L."/>
            <person name="Alikhan N.F."/>
            <person name="Baker D."/>
            <person name="Gharbi K."/>
            <person name="Hall N."/>
            <person name="Watson M."/>
            <person name="Adriaenssens E.M."/>
            <person name="Foster-Nyarko E."/>
            <person name="Jarju S."/>
            <person name="Secka A."/>
            <person name="Antonio M."/>
            <person name="Oren A."/>
            <person name="Chaudhuri R.R."/>
            <person name="La Ragione R."/>
            <person name="Hildebrand F."/>
            <person name="Pallen M.J."/>
        </authorList>
    </citation>
    <scope>NUCLEOTIDE SEQUENCE</scope>
    <source>
        <strain evidence="2">1068</strain>
    </source>
</reference>
<gene>
    <name evidence="2" type="ORF">H9809_08790</name>
</gene>
<organism evidence="2 3">
    <name type="scientific">Candidatus Blautia pullicola</name>
    <dbReference type="NCBI Taxonomy" id="2838498"/>
    <lineage>
        <taxon>Bacteria</taxon>
        <taxon>Bacillati</taxon>
        <taxon>Bacillota</taxon>
        <taxon>Clostridia</taxon>
        <taxon>Lachnospirales</taxon>
        <taxon>Lachnospiraceae</taxon>
        <taxon>Blautia</taxon>
    </lineage>
</organism>